<keyword evidence="3" id="KW-1185">Reference proteome</keyword>
<accession>A0A919UZA2</accession>
<dbReference type="GO" id="GO:0016810">
    <property type="term" value="F:hydrolase activity, acting on carbon-nitrogen (but not peptide) bonds"/>
    <property type="evidence" value="ECO:0007669"/>
    <property type="project" value="InterPro"/>
</dbReference>
<dbReference type="SUPFAM" id="SSF51556">
    <property type="entry name" value="Metallo-dependent hydrolases"/>
    <property type="match status" value="1"/>
</dbReference>
<dbReference type="InterPro" id="IPR011059">
    <property type="entry name" value="Metal-dep_hydrolase_composite"/>
</dbReference>
<dbReference type="Pfam" id="PF01979">
    <property type="entry name" value="Amidohydro_1"/>
    <property type="match status" value="1"/>
</dbReference>
<dbReference type="InterPro" id="IPR006680">
    <property type="entry name" value="Amidohydro-rel"/>
</dbReference>
<dbReference type="PANTHER" id="PTHR43135">
    <property type="entry name" value="ALPHA-D-RIBOSE 1-METHYLPHOSPHONATE 5-TRIPHOSPHATE DIPHOSPHATASE"/>
    <property type="match status" value="1"/>
</dbReference>
<evidence type="ECO:0000259" key="1">
    <source>
        <dbReference type="Pfam" id="PF01979"/>
    </source>
</evidence>
<dbReference type="InterPro" id="IPR051781">
    <property type="entry name" value="Metallo-dep_Hydrolase"/>
</dbReference>
<organism evidence="2 3">
    <name type="scientific">Sphaerisporangium rufum</name>
    <dbReference type="NCBI Taxonomy" id="1381558"/>
    <lineage>
        <taxon>Bacteria</taxon>
        <taxon>Bacillati</taxon>
        <taxon>Actinomycetota</taxon>
        <taxon>Actinomycetes</taxon>
        <taxon>Streptosporangiales</taxon>
        <taxon>Streptosporangiaceae</taxon>
        <taxon>Sphaerisporangium</taxon>
    </lineage>
</organism>
<dbReference type="Gene3D" id="1.20.58.520">
    <property type="entry name" value="Amidohydrolase"/>
    <property type="match status" value="1"/>
</dbReference>
<feature type="domain" description="Amidohydrolase-related" evidence="1">
    <location>
        <begin position="106"/>
        <end position="461"/>
    </location>
</feature>
<dbReference type="PANTHER" id="PTHR43135:SF3">
    <property type="entry name" value="ALPHA-D-RIBOSE 1-METHYLPHOSPHONATE 5-TRIPHOSPHATE DIPHOSPHATASE"/>
    <property type="match status" value="1"/>
</dbReference>
<protein>
    <submittedName>
        <fullName evidence="2">Amidohydrolase</fullName>
    </submittedName>
</protein>
<proteinExistence type="predicted"/>
<gene>
    <name evidence="2" type="ORF">Sru01_03250</name>
</gene>
<reference evidence="2" key="1">
    <citation type="submission" date="2021-01" db="EMBL/GenBank/DDBJ databases">
        <title>Whole genome shotgun sequence of Sphaerisporangium rufum NBRC 109079.</title>
        <authorList>
            <person name="Komaki H."/>
            <person name="Tamura T."/>
        </authorList>
    </citation>
    <scope>NUCLEOTIDE SEQUENCE</scope>
    <source>
        <strain evidence="2">NBRC 109079</strain>
    </source>
</reference>
<sequence>MAGAAAGVVLSEGRAAAAGRPTGPAGGQVLAITRVTVIDATGRPAARDMTVLVRGDRVAEVGPVRSVAVPAGATVVDGQGRYLIPGLVDMHVHSTELERIYPPLYLANGVTTVREMSANPVLSGWRREVEAGTRLGPRSVIGSRLIDGAPSLWEGIGPPYVSVADAGEARAAVRQEKAAGADFIKTYTRLSRASFLALAGEARRQRIPFLGHVPDFVSFVEASDAGLRTIEHLFAVWFNTTRDERRLRAAIADVPVGPGDYAGWYNRMHPLEYEAARGYDRVKAARVFHRLARNGTRLTPTLTNHRVVDVTSEIPADDPRYRYLPQQMRDMWAWQLQEVYLKGRPAEHAATRRELFERRLRLVAELDREGVPLLAGTDTGTAYVMPGFSLHDELRLLSEAGLSGMRVLQAATAEPARQLGRRDQGTIERGKVADLVLLAADPLRDIRNTTRIEAVVVRGRLIDEERRRRMLDDVLAAAKEPMPASTAAAGCACHGGATPPRG</sequence>
<dbReference type="Gene3D" id="2.30.40.10">
    <property type="entry name" value="Urease, subunit C, domain 1"/>
    <property type="match status" value="2"/>
</dbReference>
<evidence type="ECO:0000313" key="2">
    <source>
        <dbReference type="EMBL" id="GII75343.1"/>
    </source>
</evidence>
<evidence type="ECO:0000313" key="3">
    <source>
        <dbReference type="Proteomes" id="UP000655287"/>
    </source>
</evidence>
<comment type="caution">
    <text evidence="2">The sequence shown here is derived from an EMBL/GenBank/DDBJ whole genome shotgun (WGS) entry which is preliminary data.</text>
</comment>
<dbReference type="Gene3D" id="3.40.50.10910">
    <property type="entry name" value="Amidohydrolase"/>
    <property type="match status" value="1"/>
</dbReference>
<dbReference type="EMBL" id="BOOU01000004">
    <property type="protein sequence ID" value="GII75343.1"/>
    <property type="molecule type" value="Genomic_DNA"/>
</dbReference>
<dbReference type="SUPFAM" id="SSF51338">
    <property type="entry name" value="Composite domain of metallo-dependent hydrolases"/>
    <property type="match status" value="1"/>
</dbReference>
<dbReference type="InterPro" id="IPR032466">
    <property type="entry name" value="Metal_Hydrolase"/>
</dbReference>
<dbReference type="Proteomes" id="UP000655287">
    <property type="component" value="Unassembled WGS sequence"/>
</dbReference>
<dbReference type="Gene3D" id="3.30.110.90">
    <property type="entry name" value="Amidohydrolase"/>
    <property type="match status" value="2"/>
</dbReference>
<dbReference type="AlphaFoldDB" id="A0A919UZA2"/>
<name>A0A919UZA2_9ACTN</name>